<comment type="caution">
    <text evidence="1">The sequence shown here is derived from an EMBL/GenBank/DDBJ whole genome shotgun (WGS) entry which is preliminary data.</text>
</comment>
<gene>
    <name evidence="1" type="ORF">MRB53_016176</name>
</gene>
<dbReference type="Proteomes" id="UP001234297">
    <property type="component" value="Chromosome 5"/>
</dbReference>
<protein>
    <submittedName>
        <fullName evidence="1">Uncharacterized protein</fullName>
    </submittedName>
</protein>
<reference evidence="1 2" key="1">
    <citation type="journal article" date="2022" name="Hortic Res">
        <title>A haplotype resolved chromosomal level avocado genome allows analysis of novel avocado genes.</title>
        <authorList>
            <person name="Nath O."/>
            <person name="Fletcher S.J."/>
            <person name="Hayward A."/>
            <person name="Shaw L.M."/>
            <person name="Masouleh A.K."/>
            <person name="Furtado A."/>
            <person name="Henry R.J."/>
            <person name="Mitter N."/>
        </authorList>
    </citation>
    <scope>NUCLEOTIDE SEQUENCE [LARGE SCALE GENOMIC DNA]</scope>
    <source>
        <strain evidence="2">cv. Hass</strain>
    </source>
</reference>
<dbReference type="EMBL" id="CM056813">
    <property type="protein sequence ID" value="KAJ8639482.1"/>
    <property type="molecule type" value="Genomic_DNA"/>
</dbReference>
<name>A0ACC2M2Q6_PERAE</name>
<accession>A0ACC2M2Q6</accession>
<keyword evidence="2" id="KW-1185">Reference proteome</keyword>
<organism evidence="1 2">
    <name type="scientific">Persea americana</name>
    <name type="common">Avocado</name>
    <dbReference type="NCBI Taxonomy" id="3435"/>
    <lineage>
        <taxon>Eukaryota</taxon>
        <taxon>Viridiplantae</taxon>
        <taxon>Streptophyta</taxon>
        <taxon>Embryophyta</taxon>
        <taxon>Tracheophyta</taxon>
        <taxon>Spermatophyta</taxon>
        <taxon>Magnoliopsida</taxon>
        <taxon>Magnoliidae</taxon>
        <taxon>Laurales</taxon>
        <taxon>Lauraceae</taxon>
        <taxon>Persea</taxon>
    </lineage>
</organism>
<evidence type="ECO:0000313" key="2">
    <source>
        <dbReference type="Proteomes" id="UP001234297"/>
    </source>
</evidence>
<sequence>MHRIHDNVDGFLEHKVCEKQWIESIKTGVQQLDWTNMSFPVDDRPSPYDLWLFKETDYIVVSNTILAKTCICFFFVGLLELVIHLAQTSLGACRVLIPVNVAQIPRLETLAISIVQMDHAPWGLS</sequence>
<evidence type="ECO:0000313" key="1">
    <source>
        <dbReference type="EMBL" id="KAJ8639482.1"/>
    </source>
</evidence>
<proteinExistence type="predicted"/>